<dbReference type="FunFam" id="1.10.10.10:FF:000322">
    <property type="entry name" value="Probable disease resistance protein At1g63360"/>
    <property type="match status" value="1"/>
</dbReference>
<dbReference type="Pfam" id="PF18052">
    <property type="entry name" value="Rx_N"/>
    <property type="match status" value="1"/>
</dbReference>
<sequence length="777" mass="88310">MNSLLHKLTALIEGEYRHLKSVKGGILFLRDELSSMNAVLVKLSNSEERLDEQSKEWRNKVRELSYDIEDCIDLFLHEVRRGGGGTDAATSIVQNTSRKIRNIWSRHKIAGVIQGLKASVVEESDRRLRYKVDASVVAADMSATTQIDPRLPALYVEADRLVGIDGPRQKIIQWLMEDDYSSTEKLKVSPVRFRSICANFKESKHEEDTDRYAQGTRGGVDASDDERQLIDKLRAFLQDKRYLIIVDDIWSIAACESLNVFPEDYRIDREELIRMWIAEGFITQVKGQSLEQIGENYFNDLINRSLIQPIEMMYDGRAGGCRVHDMVLDLIISQSTEQNFTTIVEGHAYKCSSNKVRRLSLQSRCLGNGVMQEIMGRCLQIRSLISFHELDKQTFQLSKFCYLRVLVLEDEDYGYLGNQQIKYLGSLIQLKYLKLNSAGITNLPNRIGHLQNLQTLDLSGSIIEKIPPTIGRLQNLVHFLVGGYYVYFPDDIGNLQALRTLSFVCPSNPVNFVGQLRRLTNLRILGIQLHCSCRDKLGDHDMERYQESLESSPTLLAKHELKSPEIDFGDYPAADKLMDSICSDARCLQKLICCPSLSRLPQRVSSLVSLAHLSIGVTKIKQEELCILGGMPSLLYVSLISSEAPGDRLTIGRQLFCCLKEFVFRTKGIGGLRMVCEREAMPMLKSFNLEFNAEESESDMGFEFSFEHLASLEQLSIDIYCYGATRSRVEAAEAAIKNTANIHPGRPTLQIKRWSEDLMVEDKDEKETWLKDYTARV</sequence>
<dbReference type="InterPro" id="IPR036388">
    <property type="entry name" value="WH-like_DNA-bd_sf"/>
</dbReference>
<feature type="domain" description="Disease resistance N-terminal" evidence="7">
    <location>
        <begin position="1"/>
        <end position="83"/>
    </location>
</feature>
<evidence type="ECO:0000256" key="5">
    <source>
        <dbReference type="ARBA" id="ARBA00022821"/>
    </source>
</evidence>
<dbReference type="EMBL" id="CAJGYO010000005">
    <property type="protein sequence ID" value="CAD6228060.1"/>
    <property type="molecule type" value="Genomic_DNA"/>
</dbReference>
<dbReference type="Pfam" id="PF23598">
    <property type="entry name" value="LRR_14"/>
    <property type="match status" value="1"/>
</dbReference>
<dbReference type="InterPro" id="IPR058922">
    <property type="entry name" value="WHD_DRP"/>
</dbReference>
<dbReference type="GO" id="GO:0002758">
    <property type="term" value="P:innate immune response-activating signaling pathway"/>
    <property type="evidence" value="ECO:0007669"/>
    <property type="project" value="UniProtKB-ARBA"/>
</dbReference>
<keyword evidence="11" id="KW-1185">Reference proteome</keyword>
<dbReference type="Gene3D" id="3.80.10.10">
    <property type="entry name" value="Ribonuclease Inhibitor"/>
    <property type="match status" value="1"/>
</dbReference>
<dbReference type="SUPFAM" id="SSF52058">
    <property type="entry name" value="L domain-like"/>
    <property type="match status" value="1"/>
</dbReference>
<feature type="domain" description="Disease resistance R13L4/SHOC-2-like LRR" evidence="9">
    <location>
        <begin position="380"/>
        <end position="749"/>
    </location>
</feature>
<dbReference type="OrthoDB" id="656806at2759"/>
<evidence type="ECO:0000256" key="4">
    <source>
        <dbReference type="ARBA" id="ARBA00022741"/>
    </source>
</evidence>
<dbReference type="InterPro" id="IPR044974">
    <property type="entry name" value="Disease_R_plants"/>
</dbReference>
<dbReference type="Proteomes" id="UP000604825">
    <property type="component" value="Unassembled WGS sequence"/>
</dbReference>
<keyword evidence="2" id="KW-0433">Leucine-rich repeat</keyword>
<dbReference type="SUPFAM" id="SSF52540">
    <property type="entry name" value="P-loop containing nucleoside triphosphate hydrolases"/>
    <property type="match status" value="1"/>
</dbReference>
<keyword evidence="5" id="KW-0611">Plant defense</keyword>
<organism evidence="10 11">
    <name type="scientific">Miscanthus lutarioriparius</name>
    <dbReference type="NCBI Taxonomy" id="422564"/>
    <lineage>
        <taxon>Eukaryota</taxon>
        <taxon>Viridiplantae</taxon>
        <taxon>Streptophyta</taxon>
        <taxon>Embryophyta</taxon>
        <taxon>Tracheophyta</taxon>
        <taxon>Spermatophyta</taxon>
        <taxon>Magnoliopsida</taxon>
        <taxon>Liliopsida</taxon>
        <taxon>Poales</taxon>
        <taxon>Poaceae</taxon>
        <taxon>PACMAD clade</taxon>
        <taxon>Panicoideae</taxon>
        <taxon>Andropogonodae</taxon>
        <taxon>Andropogoneae</taxon>
        <taxon>Saccharinae</taxon>
        <taxon>Miscanthus</taxon>
    </lineage>
</organism>
<comment type="similarity">
    <text evidence="1">Belongs to the disease resistance NB-LRR family.</text>
</comment>
<dbReference type="InterPro" id="IPR032675">
    <property type="entry name" value="LRR_dom_sf"/>
</dbReference>
<dbReference type="AlphaFoldDB" id="A0A811NPP1"/>
<evidence type="ECO:0000313" key="10">
    <source>
        <dbReference type="EMBL" id="CAD6228060.1"/>
    </source>
</evidence>
<dbReference type="InterPro" id="IPR038005">
    <property type="entry name" value="RX-like_CC"/>
</dbReference>
<evidence type="ECO:0000313" key="11">
    <source>
        <dbReference type="Proteomes" id="UP000604825"/>
    </source>
</evidence>
<accession>A0A811NPP1</accession>
<reference evidence="10" key="1">
    <citation type="submission" date="2020-10" db="EMBL/GenBank/DDBJ databases">
        <authorList>
            <person name="Han B."/>
            <person name="Lu T."/>
            <person name="Zhao Q."/>
            <person name="Huang X."/>
            <person name="Zhao Y."/>
        </authorList>
    </citation>
    <scope>NUCLEOTIDE SEQUENCE</scope>
</reference>
<keyword evidence="6" id="KW-0175">Coiled coil</keyword>
<feature type="domain" description="Disease resistance protein winged helix" evidence="8">
    <location>
        <begin position="260"/>
        <end position="331"/>
    </location>
</feature>
<protein>
    <submittedName>
        <fullName evidence="10">Uncharacterized protein</fullName>
    </submittedName>
</protein>
<comment type="caution">
    <text evidence="10">The sequence shown here is derived from an EMBL/GenBank/DDBJ whole genome shotgun (WGS) entry which is preliminary data.</text>
</comment>
<name>A0A811NPP1_9POAL</name>
<dbReference type="GO" id="GO:0000166">
    <property type="term" value="F:nucleotide binding"/>
    <property type="evidence" value="ECO:0007669"/>
    <property type="project" value="UniProtKB-KW"/>
</dbReference>
<dbReference type="InterPro" id="IPR055414">
    <property type="entry name" value="LRR_R13L4/SHOC2-like"/>
</dbReference>
<evidence type="ECO:0000256" key="3">
    <source>
        <dbReference type="ARBA" id="ARBA00022737"/>
    </source>
</evidence>
<keyword evidence="3" id="KW-0677">Repeat</keyword>
<evidence type="ECO:0000259" key="8">
    <source>
        <dbReference type="Pfam" id="PF23559"/>
    </source>
</evidence>
<dbReference type="Pfam" id="PF23559">
    <property type="entry name" value="WHD_DRP"/>
    <property type="match status" value="1"/>
</dbReference>
<dbReference type="PANTHER" id="PTHR23155:SF1116">
    <property type="entry name" value="OS12G0273300 PROTEIN"/>
    <property type="match status" value="1"/>
</dbReference>
<dbReference type="Gene3D" id="1.20.5.4130">
    <property type="match status" value="1"/>
</dbReference>
<dbReference type="GO" id="GO:0042742">
    <property type="term" value="P:defense response to bacterium"/>
    <property type="evidence" value="ECO:0007669"/>
    <property type="project" value="UniProtKB-ARBA"/>
</dbReference>
<gene>
    <name evidence="10" type="ORF">NCGR_LOCUS18958</name>
</gene>
<dbReference type="CDD" id="cd14798">
    <property type="entry name" value="RX-CC_like"/>
    <property type="match status" value="1"/>
</dbReference>
<dbReference type="GO" id="GO:0009626">
    <property type="term" value="P:plant-type hypersensitive response"/>
    <property type="evidence" value="ECO:0007669"/>
    <property type="project" value="UniProtKB-ARBA"/>
</dbReference>
<evidence type="ECO:0000259" key="7">
    <source>
        <dbReference type="Pfam" id="PF18052"/>
    </source>
</evidence>
<keyword evidence="4" id="KW-0547">Nucleotide-binding</keyword>
<dbReference type="InterPro" id="IPR041118">
    <property type="entry name" value="Rx_N"/>
</dbReference>
<evidence type="ECO:0000256" key="1">
    <source>
        <dbReference type="ARBA" id="ARBA00008894"/>
    </source>
</evidence>
<proteinExistence type="inferred from homology"/>
<evidence type="ECO:0000256" key="6">
    <source>
        <dbReference type="ARBA" id="ARBA00023054"/>
    </source>
</evidence>
<dbReference type="PANTHER" id="PTHR23155">
    <property type="entry name" value="DISEASE RESISTANCE PROTEIN RP"/>
    <property type="match status" value="1"/>
</dbReference>
<evidence type="ECO:0000256" key="2">
    <source>
        <dbReference type="ARBA" id="ARBA00022614"/>
    </source>
</evidence>
<dbReference type="Gene3D" id="1.10.10.10">
    <property type="entry name" value="Winged helix-like DNA-binding domain superfamily/Winged helix DNA-binding domain"/>
    <property type="match status" value="1"/>
</dbReference>
<evidence type="ECO:0000259" key="9">
    <source>
        <dbReference type="Pfam" id="PF23598"/>
    </source>
</evidence>
<dbReference type="InterPro" id="IPR027417">
    <property type="entry name" value="P-loop_NTPase"/>
</dbReference>